<evidence type="ECO:0000256" key="3">
    <source>
        <dbReference type="SAM" id="MobiDB-lite"/>
    </source>
</evidence>
<proteinExistence type="inferred from homology"/>
<reference evidence="4" key="1">
    <citation type="submission" date="2018-05" db="EMBL/GenBank/DDBJ databases">
        <authorList>
            <person name="Lanie J.A."/>
            <person name="Ng W.-L."/>
            <person name="Kazmierczak K.M."/>
            <person name="Andrzejewski T.M."/>
            <person name="Davidsen T.M."/>
            <person name="Wayne K.J."/>
            <person name="Tettelin H."/>
            <person name="Glass J.I."/>
            <person name="Rusch D."/>
            <person name="Podicherti R."/>
            <person name="Tsui H.-C.T."/>
            <person name="Winkler M.E."/>
        </authorList>
    </citation>
    <scope>NUCLEOTIDE SEQUENCE</scope>
</reference>
<accession>A0A382C6P7</accession>
<feature type="region of interest" description="Disordered" evidence="3">
    <location>
        <begin position="97"/>
        <end position="118"/>
    </location>
</feature>
<evidence type="ECO:0000313" key="4">
    <source>
        <dbReference type="EMBL" id="SVB21785.1"/>
    </source>
</evidence>
<dbReference type="PANTHER" id="PTHR42693:SF53">
    <property type="entry name" value="ENDO-4-O-SULFATASE"/>
    <property type="match status" value="1"/>
</dbReference>
<organism evidence="4">
    <name type="scientific">marine metagenome</name>
    <dbReference type="NCBI Taxonomy" id="408172"/>
    <lineage>
        <taxon>unclassified sequences</taxon>
        <taxon>metagenomes</taxon>
        <taxon>ecological metagenomes</taxon>
    </lineage>
</organism>
<keyword evidence="2" id="KW-0378">Hydrolase</keyword>
<dbReference type="SUPFAM" id="SSF53649">
    <property type="entry name" value="Alkaline phosphatase-like"/>
    <property type="match status" value="1"/>
</dbReference>
<dbReference type="PANTHER" id="PTHR42693">
    <property type="entry name" value="ARYLSULFATASE FAMILY MEMBER"/>
    <property type="match status" value="1"/>
</dbReference>
<evidence type="ECO:0000256" key="2">
    <source>
        <dbReference type="ARBA" id="ARBA00022801"/>
    </source>
</evidence>
<dbReference type="GO" id="GO:0004065">
    <property type="term" value="F:arylsulfatase activity"/>
    <property type="evidence" value="ECO:0007669"/>
    <property type="project" value="TreeGrafter"/>
</dbReference>
<evidence type="ECO:0000256" key="1">
    <source>
        <dbReference type="ARBA" id="ARBA00008779"/>
    </source>
</evidence>
<sequence>EAAVPNNRMVDGKDIRPIMQGEPGARSEYDAFFYYLRDELQAVRSGQWKLHCTTGALYDLTNDIGETENVARARPNVVRNLEVKAAVCREDLGDSLHDMEGANCRPPGRVDNPKPLTEYDPDHPYIIATYDLKDAG</sequence>
<dbReference type="InterPro" id="IPR050738">
    <property type="entry name" value="Sulfatase"/>
</dbReference>
<comment type="similarity">
    <text evidence="1">Belongs to the sulfatase family.</text>
</comment>
<dbReference type="EMBL" id="UINC01033079">
    <property type="protein sequence ID" value="SVB21785.1"/>
    <property type="molecule type" value="Genomic_DNA"/>
</dbReference>
<feature type="non-terminal residue" evidence="4">
    <location>
        <position position="1"/>
    </location>
</feature>
<dbReference type="Gene3D" id="3.40.720.10">
    <property type="entry name" value="Alkaline Phosphatase, subunit A"/>
    <property type="match status" value="1"/>
</dbReference>
<name>A0A382C6P7_9ZZZZ</name>
<gene>
    <name evidence="4" type="ORF">METZ01_LOCUS174639</name>
</gene>
<dbReference type="InterPro" id="IPR017850">
    <property type="entry name" value="Alkaline_phosphatase_core_sf"/>
</dbReference>
<protein>
    <submittedName>
        <fullName evidence="4">Uncharacterized protein</fullName>
    </submittedName>
</protein>
<dbReference type="AlphaFoldDB" id="A0A382C6P7"/>